<sequence length="138" mass="15616">MREDPLAKRTTSTERNYSPLERNPFRAAKPADVSQLELLKTRGPARAALEQQYAKDQLHRPRWSSQCFPNGYGRPERTSPFCDITLAEQPISVAGGCTFVAENDVILNCNLCCPRRQVAPKLRCFEQTAKARRVPLLN</sequence>
<organism evidence="2 3">
    <name type="scientific">Trichuris muris</name>
    <name type="common">Mouse whipworm</name>
    <dbReference type="NCBI Taxonomy" id="70415"/>
    <lineage>
        <taxon>Eukaryota</taxon>
        <taxon>Metazoa</taxon>
        <taxon>Ecdysozoa</taxon>
        <taxon>Nematoda</taxon>
        <taxon>Enoplea</taxon>
        <taxon>Dorylaimia</taxon>
        <taxon>Trichinellida</taxon>
        <taxon>Trichuridae</taxon>
        <taxon>Trichuris</taxon>
    </lineage>
</organism>
<evidence type="ECO:0000313" key="2">
    <source>
        <dbReference type="Proteomes" id="UP000046395"/>
    </source>
</evidence>
<dbReference type="WBParaSite" id="TMUE_1000005094.1">
    <property type="protein sequence ID" value="TMUE_1000005094.1"/>
    <property type="gene ID" value="WBGene00299206"/>
</dbReference>
<protein>
    <submittedName>
        <fullName evidence="3">Uncharacterized protein</fullName>
    </submittedName>
</protein>
<keyword evidence="2" id="KW-1185">Reference proteome</keyword>
<evidence type="ECO:0000313" key="3">
    <source>
        <dbReference type="WBParaSite" id="TMUE_1000005094.1"/>
    </source>
</evidence>
<dbReference type="Proteomes" id="UP000046395">
    <property type="component" value="Unassembled WGS sequence"/>
</dbReference>
<name>A0A5S6QD39_TRIMR</name>
<reference evidence="3" key="1">
    <citation type="submission" date="2019-12" db="UniProtKB">
        <authorList>
            <consortium name="WormBaseParasite"/>
        </authorList>
    </citation>
    <scope>IDENTIFICATION</scope>
</reference>
<evidence type="ECO:0000256" key="1">
    <source>
        <dbReference type="SAM" id="MobiDB-lite"/>
    </source>
</evidence>
<proteinExistence type="predicted"/>
<dbReference type="AlphaFoldDB" id="A0A5S6QD39"/>
<feature type="region of interest" description="Disordered" evidence="1">
    <location>
        <begin position="1"/>
        <end position="23"/>
    </location>
</feature>
<accession>A0A5S6QD39</accession>